<gene>
    <name evidence="3" type="ORF">TP2_13275</name>
</gene>
<protein>
    <recommendedName>
        <fullName evidence="2">DUF6782 domain-containing protein</fullName>
    </recommendedName>
</protein>
<organism evidence="3 4">
    <name type="scientific">Thioclava pacifica DSM 10166</name>
    <dbReference type="NCBI Taxonomy" id="1353537"/>
    <lineage>
        <taxon>Bacteria</taxon>
        <taxon>Pseudomonadati</taxon>
        <taxon>Pseudomonadota</taxon>
        <taxon>Alphaproteobacteria</taxon>
        <taxon>Rhodobacterales</taxon>
        <taxon>Paracoccaceae</taxon>
        <taxon>Thioclava</taxon>
    </lineage>
</organism>
<feature type="domain" description="DUF6782" evidence="2">
    <location>
        <begin position="23"/>
        <end position="247"/>
    </location>
</feature>
<dbReference type="EMBL" id="AUND01000040">
    <property type="protein sequence ID" value="KEO50853.1"/>
    <property type="molecule type" value="Genomic_DNA"/>
</dbReference>
<evidence type="ECO:0000256" key="1">
    <source>
        <dbReference type="SAM" id="SignalP"/>
    </source>
</evidence>
<comment type="caution">
    <text evidence="3">The sequence shown here is derived from an EMBL/GenBank/DDBJ whole genome shotgun (WGS) entry which is preliminary data.</text>
</comment>
<dbReference type="Proteomes" id="UP000027432">
    <property type="component" value="Unassembled WGS sequence"/>
</dbReference>
<dbReference type="eggNOG" id="ENOG50324ED">
    <property type="taxonomic scope" value="Bacteria"/>
</dbReference>
<feature type="chain" id="PRO_5001694513" description="DUF6782 domain-containing protein" evidence="1">
    <location>
        <begin position="23"/>
        <end position="252"/>
    </location>
</feature>
<dbReference type="Pfam" id="PF20573">
    <property type="entry name" value="DUF6782"/>
    <property type="match status" value="1"/>
</dbReference>
<dbReference type="AlphaFoldDB" id="A0A074J5E3"/>
<reference evidence="3 4" key="1">
    <citation type="submission" date="2013-07" db="EMBL/GenBank/DDBJ databases">
        <title>Thioclava pacifica DSM 10166 Genome Sequencing.</title>
        <authorList>
            <person name="Lai Q."/>
            <person name="Shao Z."/>
        </authorList>
    </citation>
    <scope>NUCLEOTIDE SEQUENCE [LARGE SCALE GENOMIC DNA]</scope>
    <source>
        <strain evidence="3 4">DSM 10166</strain>
    </source>
</reference>
<evidence type="ECO:0000313" key="3">
    <source>
        <dbReference type="EMBL" id="KEO50853.1"/>
    </source>
</evidence>
<name>A0A074J5E3_9RHOB</name>
<keyword evidence="4" id="KW-1185">Reference proteome</keyword>
<dbReference type="InterPro" id="IPR046709">
    <property type="entry name" value="DUF6782"/>
</dbReference>
<dbReference type="RefSeq" id="WP_038079577.1">
    <property type="nucleotide sequence ID" value="NZ_AUND01000040.1"/>
</dbReference>
<dbReference type="OrthoDB" id="7834193at2"/>
<keyword evidence="1" id="KW-0732">Signal</keyword>
<sequence>MSRPRPLLLAAALACFASAADAQKLTCAIQPFTEPPEIATLVAQLRPALDRWPSLHVALYRDARALCLADTLHDVRGYFEPEGCRIVIAADMPPALQNAVMIHELRHLEQKFCGACPVPSLSMKANARAIFAMEADAVTYSLAVAWDLREADLPETWDALAHWPMQADIAAAFEAEMGRSNDLSSAAAAAFEQWYAMPERRDLYYTAACNDYLEARDREHRLPTYGSLAPDFFERLCRLPDGAAYDCAEPAG</sequence>
<feature type="signal peptide" evidence="1">
    <location>
        <begin position="1"/>
        <end position="22"/>
    </location>
</feature>
<proteinExistence type="predicted"/>
<evidence type="ECO:0000313" key="4">
    <source>
        <dbReference type="Proteomes" id="UP000027432"/>
    </source>
</evidence>
<evidence type="ECO:0000259" key="2">
    <source>
        <dbReference type="Pfam" id="PF20573"/>
    </source>
</evidence>
<accession>A0A074J5E3</accession>